<feature type="compositionally biased region" description="Polar residues" evidence="5">
    <location>
        <begin position="11"/>
        <end position="24"/>
    </location>
</feature>
<feature type="region of interest" description="Disordered" evidence="5">
    <location>
        <begin position="1"/>
        <end position="24"/>
    </location>
</feature>
<keyword evidence="4" id="KW-0539">Nucleus</keyword>
<dbReference type="EC" id="2.1.1.-" evidence="4"/>
<dbReference type="PANTHER" id="PTHR21008">
    <property type="entry name" value="S-ADENOSYLMETHIONINE SENSOR UPSTREAM OF MTORC1-RELATED"/>
    <property type="match status" value="1"/>
</dbReference>
<dbReference type="Proteomes" id="UP001142393">
    <property type="component" value="Unassembled WGS sequence"/>
</dbReference>
<comment type="function">
    <text evidence="4">S-adenosyl-L-methionine-dependent methyltransferase that specifically methylates the N(1) position of an adenine present in helix 65 in 25S rRNA.</text>
</comment>
<proteinExistence type="inferred from homology"/>
<dbReference type="PANTHER" id="PTHR21008:SF1">
    <property type="entry name" value="25S RRNA (ADENINE(2142)-N(1))-METHYLTRANSFERASE"/>
    <property type="match status" value="1"/>
</dbReference>
<gene>
    <name evidence="6" type="ORF">DFH05DRAFT_1503248</name>
</gene>
<dbReference type="HAMAP" id="MF_03044">
    <property type="entry name" value="BMT2"/>
    <property type="match status" value="1"/>
</dbReference>
<dbReference type="GO" id="GO:0016433">
    <property type="term" value="F:rRNA (adenine) methyltransferase activity"/>
    <property type="evidence" value="ECO:0007669"/>
    <property type="project" value="UniProtKB-UniRule"/>
</dbReference>
<accession>A0A9W8NW19</accession>
<evidence type="ECO:0000313" key="6">
    <source>
        <dbReference type="EMBL" id="KAJ3741934.1"/>
    </source>
</evidence>
<dbReference type="AlphaFoldDB" id="A0A9W8NW19"/>
<organism evidence="6 7">
    <name type="scientific">Lentinula detonsa</name>
    <dbReference type="NCBI Taxonomy" id="2804962"/>
    <lineage>
        <taxon>Eukaryota</taxon>
        <taxon>Fungi</taxon>
        <taxon>Dikarya</taxon>
        <taxon>Basidiomycota</taxon>
        <taxon>Agaricomycotina</taxon>
        <taxon>Agaricomycetes</taxon>
        <taxon>Agaricomycetidae</taxon>
        <taxon>Agaricales</taxon>
        <taxon>Marasmiineae</taxon>
        <taxon>Omphalotaceae</taxon>
        <taxon>Lentinula</taxon>
    </lineage>
</organism>
<reference evidence="6 7" key="1">
    <citation type="journal article" date="2023" name="Proc. Natl. Acad. Sci. U.S.A.">
        <title>A global phylogenomic analysis of the shiitake genus Lentinula.</title>
        <authorList>
            <person name="Sierra-Patev S."/>
            <person name="Min B."/>
            <person name="Naranjo-Ortiz M."/>
            <person name="Looney B."/>
            <person name="Konkel Z."/>
            <person name="Slot J.C."/>
            <person name="Sakamoto Y."/>
            <person name="Steenwyk J.L."/>
            <person name="Rokas A."/>
            <person name="Carro J."/>
            <person name="Camarero S."/>
            <person name="Ferreira P."/>
            <person name="Molpeceres G."/>
            <person name="Ruiz-Duenas F.J."/>
            <person name="Serrano A."/>
            <person name="Henrissat B."/>
            <person name="Drula E."/>
            <person name="Hughes K.W."/>
            <person name="Mata J.L."/>
            <person name="Ishikawa N.K."/>
            <person name="Vargas-Isla R."/>
            <person name="Ushijima S."/>
            <person name="Smith C.A."/>
            <person name="Donoghue J."/>
            <person name="Ahrendt S."/>
            <person name="Andreopoulos W."/>
            <person name="He G."/>
            <person name="LaButti K."/>
            <person name="Lipzen A."/>
            <person name="Ng V."/>
            <person name="Riley R."/>
            <person name="Sandor L."/>
            <person name="Barry K."/>
            <person name="Martinez A.T."/>
            <person name="Xiao Y."/>
            <person name="Gibbons J.G."/>
            <person name="Terashima K."/>
            <person name="Grigoriev I.V."/>
            <person name="Hibbett D."/>
        </authorList>
    </citation>
    <scope>NUCLEOTIDE SEQUENCE [LARGE SCALE GENOMIC DNA]</scope>
    <source>
        <strain evidence="6 7">TFB7810</strain>
    </source>
</reference>
<evidence type="ECO:0000313" key="7">
    <source>
        <dbReference type="Proteomes" id="UP001142393"/>
    </source>
</evidence>
<dbReference type="GO" id="GO:0005730">
    <property type="term" value="C:nucleolus"/>
    <property type="evidence" value="ECO:0007669"/>
    <property type="project" value="UniProtKB-SubCell"/>
</dbReference>
<comment type="subcellular location">
    <subcellularLocation>
        <location evidence="4">Nucleus</location>
        <location evidence="4">Nucleolus</location>
    </subcellularLocation>
</comment>
<dbReference type="SUPFAM" id="SSF53335">
    <property type="entry name" value="S-adenosyl-L-methionine-dependent methyltransferases"/>
    <property type="match status" value="1"/>
</dbReference>
<feature type="binding site" evidence="4">
    <location>
        <position position="116"/>
    </location>
    <ligand>
        <name>S-adenosyl-L-methionine</name>
        <dbReference type="ChEBI" id="CHEBI:59789"/>
    </ligand>
</feature>
<sequence>MPKSRKRKVPITSTGSTYDASSKPESGRTVIRRFHVLLKLQAQLQKAIVYDPSKKAELVNVENELEELGGLKNYQRMSAIGQGTDRGGGSEKMLIRWLKDKELHKTEKKLRLLEVGALKPDNYASCSSWIEGTPMDLNSRHPSIIEQDFLLLDQEQNREKWDIISLSLVLNFVPEPPDRGRMLCLAYDFLVGGGHLFVALPLPCLSNSRYLNFDLFIELMGFLGFTELQRHWREGGKMIYILFIKKNGAAPPRKKLNPVPEKFTKKTVLRQGNRNNFSITVCTPCDNIKTL</sequence>
<dbReference type="Pfam" id="PF11968">
    <property type="entry name" value="Bmt2"/>
    <property type="match status" value="1"/>
</dbReference>
<evidence type="ECO:0000256" key="5">
    <source>
        <dbReference type="SAM" id="MobiDB-lite"/>
    </source>
</evidence>
<keyword evidence="2 4" id="KW-0808">Transferase</keyword>
<evidence type="ECO:0000256" key="2">
    <source>
        <dbReference type="ARBA" id="ARBA00022679"/>
    </source>
</evidence>
<name>A0A9W8NW19_9AGAR</name>
<keyword evidence="3 4" id="KW-0949">S-adenosyl-L-methionine</keyword>
<evidence type="ECO:0000256" key="4">
    <source>
        <dbReference type="HAMAP-Rule" id="MF_03044"/>
    </source>
</evidence>
<feature type="binding site" evidence="4">
    <location>
        <position position="136"/>
    </location>
    <ligand>
        <name>S-adenosyl-L-methionine</name>
        <dbReference type="ChEBI" id="CHEBI:59789"/>
    </ligand>
</feature>
<dbReference type="InterPro" id="IPR021867">
    <property type="entry name" value="Bmt2/SAMTOR"/>
</dbReference>
<keyword evidence="1 4" id="KW-0489">Methyltransferase</keyword>
<comment type="similarity">
    <text evidence="4">Belongs to the BMT2 family.</text>
</comment>
<comment type="caution">
    <text evidence="6">The sequence shown here is derived from an EMBL/GenBank/DDBJ whole genome shotgun (WGS) entry which is preliminary data.</text>
</comment>
<evidence type="ECO:0000256" key="3">
    <source>
        <dbReference type="ARBA" id="ARBA00022691"/>
    </source>
</evidence>
<protein>
    <recommendedName>
        <fullName evidence="4">25S rRNA adenine-N(1) methyltransferase</fullName>
        <ecNumber evidence="4">2.1.1.-</ecNumber>
    </recommendedName>
</protein>
<evidence type="ECO:0000256" key="1">
    <source>
        <dbReference type="ARBA" id="ARBA00022603"/>
    </source>
</evidence>
<dbReference type="EMBL" id="JANVFU010000011">
    <property type="protein sequence ID" value="KAJ3741934.1"/>
    <property type="molecule type" value="Genomic_DNA"/>
</dbReference>
<keyword evidence="7" id="KW-1185">Reference proteome</keyword>
<dbReference type="InterPro" id="IPR029063">
    <property type="entry name" value="SAM-dependent_MTases_sf"/>
</dbReference>